<comment type="caution">
    <text evidence="10">The sequence shown here is derived from an EMBL/GenBank/DDBJ whole genome shotgun (WGS) entry which is preliminary data.</text>
</comment>
<dbReference type="Pfam" id="PF00989">
    <property type="entry name" value="PAS"/>
    <property type="match status" value="1"/>
</dbReference>
<evidence type="ECO:0000259" key="8">
    <source>
        <dbReference type="PROSITE" id="PS50112"/>
    </source>
</evidence>
<dbReference type="EMBL" id="JAPVER010000018">
    <property type="protein sequence ID" value="MCZ3365109.1"/>
    <property type="molecule type" value="Genomic_DNA"/>
</dbReference>
<evidence type="ECO:0000313" key="10">
    <source>
        <dbReference type="EMBL" id="MCZ3372864.1"/>
    </source>
</evidence>
<dbReference type="CDD" id="cd00082">
    <property type="entry name" value="HisKA"/>
    <property type="match status" value="1"/>
</dbReference>
<dbReference type="Proteomes" id="UP001068021">
    <property type="component" value="Unassembled WGS sequence"/>
</dbReference>
<dbReference type="SMART" id="SM00387">
    <property type="entry name" value="HATPase_c"/>
    <property type="match status" value="1"/>
</dbReference>
<dbReference type="PROSITE" id="PS50112">
    <property type="entry name" value="PAS"/>
    <property type="match status" value="1"/>
</dbReference>
<dbReference type="Gene3D" id="3.30.450.20">
    <property type="entry name" value="PAS domain"/>
    <property type="match status" value="1"/>
</dbReference>
<dbReference type="EC" id="2.7.13.3" evidence="2"/>
<keyword evidence="5" id="KW-0418">Kinase</keyword>
<accession>A0A9E5A461</accession>
<dbReference type="InterPro" id="IPR036097">
    <property type="entry name" value="HisK_dim/P_sf"/>
</dbReference>
<dbReference type="Pfam" id="PF00512">
    <property type="entry name" value="HisKA"/>
    <property type="match status" value="1"/>
</dbReference>
<evidence type="ECO:0000313" key="11">
    <source>
        <dbReference type="Proteomes" id="UP001068021"/>
    </source>
</evidence>
<dbReference type="NCBIfam" id="TIGR00229">
    <property type="entry name" value="sensory_box"/>
    <property type="match status" value="1"/>
</dbReference>
<dbReference type="InterPro" id="IPR005467">
    <property type="entry name" value="His_kinase_dom"/>
</dbReference>
<keyword evidence="11" id="KW-1185">Reference proteome</keyword>
<dbReference type="CDD" id="cd00130">
    <property type="entry name" value="PAS"/>
    <property type="match status" value="1"/>
</dbReference>
<name>A0A9E5A461_9EURY</name>
<dbReference type="PRINTS" id="PR00344">
    <property type="entry name" value="BCTRLSENSOR"/>
</dbReference>
<dbReference type="GO" id="GO:0006355">
    <property type="term" value="P:regulation of DNA-templated transcription"/>
    <property type="evidence" value="ECO:0007669"/>
    <property type="project" value="InterPro"/>
</dbReference>
<reference evidence="10" key="1">
    <citation type="submission" date="2022-12" db="EMBL/GenBank/DDBJ databases">
        <title>Reclassification of two methanogenic archaea species isolated from the Kolyma lowland permafrost.</title>
        <authorList>
            <person name="Trubitsyn V.E."/>
            <person name="Rivkina E.M."/>
            <person name="Shcherbakova V.A."/>
        </authorList>
    </citation>
    <scope>NUCLEOTIDE SEQUENCE</scope>
    <source>
        <strain evidence="9">M2</strain>
        <strain evidence="10">MK4</strain>
    </source>
</reference>
<dbReference type="InterPro" id="IPR000014">
    <property type="entry name" value="PAS"/>
</dbReference>
<evidence type="ECO:0000256" key="4">
    <source>
        <dbReference type="ARBA" id="ARBA00022679"/>
    </source>
</evidence>
<feature type="domain" description="PAS" evidence="8">
    <location>
        <begin position="60"/>
        <end position="130"/>
    </location>
</feature>
<dbReference type="InterPro" id="IPR004358">
    <property type="entry name" value="Sig_transdc_His_kin-like_C"/>
</dbReference>
<dbReference type="SMART" id="SM00091">
    <property type="entry name" value="PAS"/>
    <property type="match status" value="1"/>
</dbReference>
<evidence type="ECO:0000256" key="5">
    <source>
        <dbReference type="ARBA" id="ARBA00022777"/>
    </source>
</evidence>
<dbReference type="InterPro" id="IPR035965">
    <property type="entry name" value="PAS-like_dom_sf"/>
</dbReference>
<dbReference type="PANTHER" id="PTHR43304">
    <property type="entry name" value="PHYTOCHROME-LIKE PROTEIN CPH1"/>
    <property type="match status" value="1"/>
</dbReference>
<dbReference type="SMART" id="SM00388">
    <property type="entry name" value="HisKA"/>
    <property type="match status" value="1"/>
</dbReference>
<dbReference type="EMBL" id="JAPVES010000030">
    <property type="protein sequence ID" value="MCZ3372864.1"/>
    <property type="molecule type" value="Genomic_DNA"/>
</dbReference>
<dbReference type="InterPro" id="IPR003594">
    <property type="entry name" value="HATPase_dom"/>
</dbReference>
<evidence type="ECO:0000313" key="9">
    <source>
        <dbReference type="EMBL" id="MCZ3365109.1"/>
    </source>
</evidence>
<protein>
    <recommendedName>
        <fullName evidence="2">histidine kinase</fullName>
        <ecNumber evidence="2">2.7.13.3</ecNumber>
    </recommendedName>
</protein>
<keyword evidence="4" id="KW-0808">Transferase</keyword>
<proteinExistence type="predicted"/>
<dbReference type="FunFam" id="3.30.565.10:FF:000006">
    <property type="entry name" value="Sensor histidine kinase WalK"/>
    <property type="match status" value="1"/>
</dbReference>
<keyword evidence="10" id="KW-0067">ATP-binding</keyword>
<comment type="catalytic activity">
    <reaction evidence="1">
        <text>ATP + protein L-histidine = ADP + protein N-phospho-L-histidine.</text>
        <dbReference type="EC" id="2.7.13.3"/>
    </reaction>
</comment>
<evidence type="ECO:0000256" key="1">
    <source>
        <dbReference type="ARBA" id="ARBA00000085"/>
    </source>
</evidence>
<evidence type="ECO:0000259" key="7">
    <source>
        <dbReference type="PROSITE" id="PS50109"/>
    </source>
</evidence>
<evidence type="ECO:0000256" key="3">
    <source>
        <dbReference type="ARBA" id="ARBA00022553"/>
    </source>
</evidence>
<dbReference type="Pfam" id="PF02518">
    <property type="entry name" value="HATPase_c"/>
    <property type="match status" value="1"/>
</dbReference>
<dbReference type="InterPro" id="IPR003661">
    <property type="entry name" value="HisK_dim/P_dom"/>
</dbReference>
<organism evidence="10">
    <name type="scientific">Methanobacterium veterum</name>
    <dbReference type="NCBI Taxonomy" id="408577"/>
    <lineage>
        <taxon>Archaea</taxon>
        <taxon>Methanobacteriati</taxon>
        <taxon>Methanobacteriota</taxon>
        <taxon>Methanomada group</taxon>
        <taxon>Methanobacteria</taxon>
        <taxon>Methanobacteriales</taxon>
        <taxon>Methanobacteriaceae</taxon>
        <taxon>Methanobacterium</taxon>
    </lineage>
</organism>
<dbReference type="SUPFAM" id="SSF47384">
    <property type="entry name" value="Homodimeric domain of signal transducing histidine kinase"/>
    <property type="match status" value="1"/>
</dbReference>
<evidence type="ECO:0000256" key="6">
    <source>
        <dbReference type="SAM" id="Coils"/>
    </source>
</evidence>
<feature type="domain" description="Histidine kinase" evidence="7">
    <location>
        <begin position="193"/>
        <end position="409"/>
    </location>
</feature>
<dbReference type="SUPFAM" id="SSF55874">
    <property type="entry name" value="ATPase domain of HSP90 chaperone/DNA topoisomerase II/histidine kinase"/>
    <property type="match status" value="1"/>
</dbReference>
<keyword evidence="10" id="KW-0547">Nucleotide-binding</keyword>
<dbReference type="InterPro" id="IPR013767">
    <property type="entry name" value="PAS_fold"/>
</dbReference>
<dbReference type="PANTHER" id="PTHR43304:SF1">
    <property type="entry name" value="PAC DOMAIN-CONTAINING PROTEIN"/>
    <property type="match status" value="1"/>
</dbReference>
<dbReference type="SUPFAM" id="SSF55785">
    <property type="entry name" value="PYP-like sensor domain (PAS domain)"/>
    <property type="match status" value="1"/>
</dbReference>
<feature type="coiled-coil region" evidence="6">
    <location>
        <begin position="1"/>
        <end position="67"/>
    </location>
</feature>
<dbReference type="InterPro" id="IPR052162">
    <property type="entry name" value="Sensor_kinase/Photoreceptor"/>
</dbReference>
<dbReference type="GO" id="GO:0005524">
    <property type="term" value="F:ATP binding"/>
    <property type="evidence" value="ECO:0007669"/>
    <property type="project" value="UniProtKB-KW"/>
</dbReference>
<keyword evidence="3" id="KW-0597">Phosphoprotein</keyword>
<dbReference type="Gene3D" id="3.30.565.10">
    <property type="entry name" value="Histidine kinase-like ATPase, C-terminal domain"/>
    <property type="match status" value="1"/>
</dbReference>
<dbReference type="RefSeq" id="WP_052375765.1">
    <property type="nucleotide sequence ID" value="NZ_JAPVER010000018.1"/>
</dbReference>
<sequence length="410" mass="47422">MANKKELRSTAEKRLREKTEKLGNIPKDVDALIHELQVHQVELEMQNEELRESRKELEELHEKYYDLYNSAPVGYFTLDATSAVTELNSTGAELLGFDKNDLIKTLFRWYITPNYSETFLNYLKQAIQTGAKQVFDVGLIRKNGIIFYAHVEMMPQFNPETTFKMAVVDITQRKKLEDDLKRSNNELQQFAYVASHDLQEPLRTIASFTQLLARRYEGKLDSDADEFIGHIVDASIRMKQQIEDLLEFSRVMTKGSNFEKINLEQTIKQIISSLGVLIKENDAEITYNPLPEIYADSRQIARLFQNIITNSIKFRKPDEPPKIHISVEKDEKTNEYVFSISDNGIGIDPKYQDRIFTIFQRLHTIEEYQGTGIGLAVARKIVERHGGHIWVESELEKGATFYFTLPIPSQ</sequence>
<evidence type="ECO:0000256" key="2">
    <source>
        <dbReference type="ARBA" id="ARBA00012438"/>
    </source>
</evidence>
<gene>
    <name evidence="10" type="ORF">O3H35_09465</name>
    <name evidence="9" type="ORF">O3H54_04345</name>
</gene>
<keyword evidence="6" id="KW-0175">Coiled coil</keyword>
<dbReference type="AlphaFoldDB" id="A0A9E5A461"/>
<dbReference type="PROSITE" id="PS50109">
    <property type="entry name" value="HIS_KIN"/>
    <property type="match status" value="1"/>
</dbReference>
<dbReference type="InterPro" id="IPR036890">
    <property type="entry name" value="HATPase_C_sf"/>
</dbReference>
<dbReference type="Gene3D" id="1.10.287.130">
    <property type="match status" value="1"/>
</dbReference>
<dbReference type="GO" id="GO:0000155">
    <property type="term" value="F:phosphorelay sensor kinase activity"/>
    <property type="evidence" value="ECO:0007669"/>
    <property type="project" value="InterPro"/>
</dbReference>
<dbReference type="Proteomes" id="UP001074446">
    <property type="component" value="Unassembled WGS sequence"/>
</dbReference>